<protein>
    <submittedName>
        <fullName evidence="2">Uncharacterized protein</fullName>
    </submittedName>
</protein>
<dbReference type="EMBL" id="CP013389">
    <property type="protein sequence ID" value="AOJ11502.1"/>
    <property type="molecule type" value="Genomic_DNA"/>
</dbReference>
<evidence type="ECO:0000256" key="1">
    <source>
        <dbReference type="SAM" id="MobiDB-lite"/>
    </source>
</evidence>
<sequence length="63" mass="6894">MKAFDRFAIATVAASLATRFGIAFRARASADTAGQPAHRRQWVGWPLMRRVPPDDGTPRGVGR</sequence>
<evidence type="ECO:0000313" key="2">
    <source>
        <dbReference type="EMBL" id="AOJ11502.1"/>
    </source>
</evidence>
<dbReference type="Proteomes" id="UP000067711">
    <property type="component" value="Chromosome 1"/>
</dbReference>
<organism evidence="2 3">
    <name type="scientific">Burkholderia mayonis</name>
    <dbReference type="NCBI Taxonomy" id="1385591"/>
    <lineage>
        <taxon>Bacteria</taxon>
        <taxon>Pseudomonadati</taxon>
        <taxon>Pseudomonadota</taxon>
        <taxon>Betaproteobacteria</taxon>
        <taxon>Burkholderiales</taxon>
        <taxon>Burkholderiaceae</taxon>
        <taxon>Burkholderia</taxon>
        <taxon>pseudomallei group</taxon>
    </lineage>
</organism>
<evidence type="ECO:0000313" key="3">
    <source>
        <dbReference type="Proteomes" id="UP000067711"/>
    </source>
</evidence>
<proteinExistence type="predicted"/>
<accession>A0A1B4G6F8</accession>
<name>A0A1B4G6F8_9BURK</name>
<gene>
    <name evidence="2" type="ORF">WS71_31090</name>
</gene>
<feature type="region of interest" description="Disordered" evidence="1">
    <location>
        <begin position="28"/>
        <end position="63"/>
    </location>
</feature>
<dbReference type="AlphaFoldDB" id="A0A1B4G6F8"/>
<reference evidence="2 3" key="1">
    <citation type="submission" date="2015-12" db="EMBL/GenBank/DDBJ databases">
        <title>Diversity of Burkholderia near neighbor genomes.</title>
        <authorList>
            <person name="Sahl J."/>
            <person name="Wagner D."/>
            <person name="Keim P."/>
        </authorList>
    </citation>
    <scope>NUCLEOTIDE SEQUENCE [LARGE SCALE GENOMIC DNA]</scope>
    <source>
        <strain evidence="2 3">BDU8</strain>
    </source>
</reference>